<keyword evidence="3" id="KW-0343">GTPase activation</keyword>
<dbReference type="SUPFAM" id="SSF81296">
    <property type="entry name" value="E set domains"/>
    <property type="match status" value="1"/>
</dbReference>
<comment type="subcellular location">
    <subcellularLocation>
        <location evidence="1">Cytoplasm</location>
    </subcellularLocation>
</comment>
<sequence length="261" mass="29478">MTFDDLIDDPKKEEEKTEAFLGYIDSEDKSQGGAGEEKLSGPLTAAPQAIRARQQSCMIKDLDPDEVPEFWKELEAGGGQRKPKLTTKEILKKDTEDEALQRYKRALLGDLADESKFTGEPPLVEFLKIEILCPERPDGPIRLEFSDSKKAGVYKTQEYVLKQKSSIQMRVTFKVYNDIVQGLKLCTVVKKTGFVVEKGDEVLGTFAPVPSREYVIDLQPDETPGGFMARGQYTGKALFIDNDGIVHHQFDYKFNIKKTWD</sequence>
<evidence type="ECO:0000256" key="3">
    <source>
        <dbReference type="ARBA" id="ARBA00022468"/>
    </source>
</evidence>
<feature type="compositionally biased region" description="Basic and acidic residues" evidence="5">
    <location>
        <begin position="8"/>
        <end position="18"/>
    </location>
</feature>
<dbReference type="FunFam" id="2.70.50.30:FF:000004">
    <property type="entry name" value="Rho GDP-dissociation inhibitor 1"/>
    <property type="match status" value="1"/>
</dbReference>
<evidence type="ECO:0008006" key="8">
    <source>
        <dbReference type="Google" id="ProtNLM"/>
    </source>
</evidence>
<comment type="caution">
    <text evidence="6">The sequence shown here is derived from an EMBL/GenBank/DDBJ whole genome shotgun (WGS) entry which is preliminary data.</text>
</comment>
<dbReference type="AlphaFoldDB" id="A0A8J8NKV4"/>
<gene>
    <name evidence="6" type="ORF">FGO68_gene10169</name>
</gene>
<name>A0A8J8NKV4_HALGN</name>
<proteinExistence type="inferred from homology"/>
<dbReference type="GO" id="GO:0005829">
    <property type="term" value="C:cytosol"/>
    <property type="evidence" value="ECO:0007669"/>
    <property type="project" value="TreeGrafter"/>
</dbReference>
<organism evidence="6 7">
    <name type="scientific">Halteria grandinella</name>
    <dbReference type="NCBI Taxonomy" id="5974"/>
    <lineage>
        <taxon>Eukaryota</taxon>
        <taxon>Sar</taxon>
        <taxon>Alveolata</taxon>
        <taxon>Ciliophora</taxon>
        <taxon>Intramacronucleata</taxon>
        <taxon>Spirotrichea</taxon>
        <taxon>Stichotrichia</taxon>
        <taxon>Sporadotrichida</taxon>
        <taxon>Halteriidae</taxon>
        <taxon>Halteria</taxon>
    </lineage>
</organism>
<feature type="region of interest" description="Disordered" evidence="5">
    <location>
        <begin position="1"/>
        <end position="47"/>
    </location>
</feature>
<dbReference type="GO" id="GO:0007266">
    <property type="term" value="P:Rho protein signal transduction"/>
    <property type="evidence" value="ECO:0007669"/>
    <property type="project" value="InterPro"/>
</dbReference>
<comment type="similarity">
    <text evidence="2">Belongs to the Rho GDI family.</text>
</comment>
<dbReference type="InterPro" id="IPR024792">
    <property type="entry name" value="RhoGDI_dom_sf"/>
</dbReference>
<accession>A0A8J8NKV4</accession>
<dbReference type="InterPro" id="IPR000406">
    <property type="entry name" value="Rho_GDI"/>
</dbReference>
<dbReference type="InterPro" id="IPR014756">
    <property type="entry name" value="Ig_E-set"/>
</dbReference>
<evidence type="ECO:0000313" key="7">
    <source>
        <dbReference type="Proteomes" id="UP000785679"/>
    </source>
</evidence>
<dbReference type="Pfam" id="PF02115">
    <property type="entry name" value="Rho_GDI"/>
    <property type="match status" value="1"/>
</dbReference>
<dbReference type="GO" id="GO:0005096">
    <property type="term" value="F:GTPase activator activity"/>
    <property type="evidence" value="ECO:0007669"/>
    <property type="project" value="UniProtKB-KW"/>
</dbReference>
<dbReference type="GO" id="GO:0016020">
    <property type="term" value="C:membrane"/>
    <property type="evidence" value="ECO:0007669"/>
    <property type="project" value="TreeGrafter"/>
</dbReference>
<evidence type="ECO:0000256" key="4">
    <source>
        <dbReference type="ARBA" id="ARBA00022490"/>
    </source>
</evidence>
<reference evidence="6" key="1">
    <citation type="submission" date="2019-06" db="EMBL/GenBank/DDBJ databases">
        <authorList>
            <person name="Zheng W."/>
        </authorList>
    </citation>
    <scope>NUCLEOTIDE SEQUENCE</scope>
    <source>
        <strain evidence="6">QDHG01</strain>
    </source>
</reference>
<protein>
    <recommendedName>
        <fullName evidence="8">Rho GDP-dissociation inhibitor 1</fullName>
    </recommendedName>
</protein>
<feature type="compositionally biased region" description="Basic and acidic residues" evidence="5">
    <location>
        <begin position="26"/>
        <end position="39"/>
    </location>
</feature>
<dbReference type="OrthoDB" id="1683373at2759"/>
<evidence type="ECO:0000256" key="1">
    <source>
        <dbReference type="ARBA" id="ARBA00004496"/>
    </source>
</evidence>
<evidence type="ECO:0000313" key="6">
    <source>
        <dbReference type="EMBL" id="TNV76648.1"/>
    </source>
</evidence>
<keyword evidence="4" id="KW-0963">Cytoplasm</keyword>
<dbReference type="Proteomes" id="UP000785679">
    <property type="component" value="Unassembled WGS sequence"/>
</dbReference>
<dbReference type="Gene3D" id="2.70.50.30">
    <property type="entry name" value="Coagulation Factor XIII, subunit A, domain 1"/>
    <property type="match status" value="1"/>
</dbReference>
<dbReference type="PANTHER" id="PTHR10980">
    <property type="entry name" value="RHO GDP-DISSOCIATION INHIBITOR"/>
    <property type="match status" value="1"/>
</dbReference>
<dbReference type="GO" id="GO:0005094">
    <property type="term" value="F:Rho GDP-dissociation inhibitor activity"/>
    <property type="evidence" value="ECO:0007669"/>
    <property type="project" value="InterPro"/>
</dbReference>
<dbReference type="EMBL" id="RRYP01013203">
    <property type="protein sequence ID" value="TNV76648.1"/>
    <property type="molecule type" value="Genomic_DNA"/>
</dbReference>
<evidence type="ECO:0000256" key="5">
    <source>
        <dbReference type="SAM" id="MobiDB-lite"/>
    </source>
</evidence>
<evidence type="ECO:0000256" key="2">
    <source>
        <dbReference type="ARBA" id="ARBA00009758"/>
    </source>
</evidence>
<dbReference type="PANTHER" id="PTHR10980:SF3">
    <property type="entry name" value="LD16419P"/>
    <property type="match status" value="1"/>
</dbReference>
<keyword evidence="7" id="KW-1185">Reference proteome</keyword>